<evidence type="ECO:0000256" key="1">
    <source>
        <dbReference type="SAM" id="Phobius"/>
    </source>
</evidence>
<sequence>MSHKIRKYLLAPFVYTAALLLLLEEWLWNASKRLFARLPLIPFVARLEAWIAGVPPYVALVIFVAPSLLLLPVKILALMSIAHGHPTLGLIIIVSAKVLGTALVARLYTLTQKALLSLPWFARYRDIVLRFKDRMIAQLRATRAWQQVEAGLATFKAARRRWWASVKERLGARNGRSGQGNRLARMIRKYAARRRDRE</sequence>
<evidence type="ECO:0000313" key="2">
    <source>
        <dbReference type="EMBL" id="AKZ64008.1"/>
    </source>
</evidence>
<feature type="transmembrane region" description="Helical" evidence="1">
    <location>
        <begin position="88"/>
        <end position="108"/>
    </location>
</feature>
<organism evidence="2 3">
    <name type="scientific">Herbaspirillum hiltneri N3</name>
    <dbReference type="NCBI Taxonomy" id="1262470"/>
    <lineage>
        <taxon>Bacteria</taxon>
        <taxon>Pseudomonadati</taxon>
        <taxon>Pseudomonadota</taxon>
        <taxon>Betaproteobacteria</taxon>
        <taxon>Burkholderiales</taxon>
        <taxon>Oxalobacteraceae</taxon>
        <taxon>Herbaspirillum</taxon>
    </lineage>
</organism>
<gene>
    <name evidence="2" type="ORF">F506_16290</name>
</gene>
<dbReference type="EMBL" id="CP011409">
    <property type="protein sequence ID" value="AKZ64008.1"/>
    <property type="molecule type" value="Genomic_DNA"/>
</dbReference>
<accession>A0ABM5V315</accession>
<keyword evidence="1" id="KW-1133">Transmembrane helix</keyword>
<keyword evidence="1" id="KW-0472">Membrane</keyword>
<dbReference type="RefSeq" id="WP_053199124.1">
    <property type="nucleotide sequence ID" value="NZ_CP011409.1"/>
</dbReference>
<protein>
    <submittedName>
        <fullName evidence="2">Membrane protein</fullName>
    </submittedName>
</protein>
<dbReference type="Proteomes" id="UP000063429">
    <property type="component" value="Chromosome"/>
</dbReference>
<feature type="transmembrane region" description="Helical" evidence="1">
    <location>
        <begin position="58"/>
        <end position="82"/>
    </location>
</feature>
<evidence type="ECO:0000313" key="3">
    <source>
        <dbReference type="Proteomes" id="UP000063429"/>
    </source>
</evidence>
<keyword evidence="1" id="KW-0812">Transmembrane</keyword>
<reference evidence="3" key="1">
    <citation type="journal article" date="2015" name="Genome Announc.">
        <title>Complete Genome Sequence of Herbaspirillum hiltneri N3 (DSM 17495), Isolated from Surface-Sterilized Wheat Roots.</title>
        <authorList>
            <person name="Guizelini D."/>
            <person name="Saizaki P.M."/>
            <person name="Coimbra N.A."/>
            <person name="Weiss V.A."/>
            <person name="Faoro H."/>
            <person name="Sfeir M.Z."/>
            <person name="Baura V.A."/>
            <person name="Monteiro R.A."/>
            <person name="Chubatsu L.S."/>
            <person name="Souza E.M."/>
            <person name="Cruz L.M."/>
            <person name="Pedrosa F.O."/>
            <person name="Raittz R.T."/>
            <person name="Marchaukoski J.N."/>
            <person name="Steffens M.B."/>
        </authorList>
    </citation>
    <scope>NUCLEOTIDE SEQUENCE [LARGE SCALE GENOMIC DNA]</scope>
    <source>
        <strain evidence="3">N3</strain>
    </source>
</reference>
<keyword evidence="3" id="KW-1185">Reference proteome</keyword>
<proteinExistence type="predicted"/>
<name>A0ABM5V315_9BURK</name>
<feature type="transmembrane region" description="Helical" evidence="1">
    <location>
        <begin position="9"/>
        <end position="28"/>
    </location>
</feature>